<dbReference type="PANTHER" id="PTHR24094">
    <property type="entry name" value="SECRETED PROTEIN"/>
    <property type="match status" value="1"/>
</dbReference>
<sequence>MLPVMKKTSPHQRWKTPARALRPVLAVLGATGLLFATACELEPEEPAGNSSTAPSVASDTPESSPAPQEEAAAATDASPTPEEKKPEDTDAVRIVRGKLDELAVKGRAPKTGYERSQFGQRWKDIDRNGCDQRNDVLARDMTMVSAPKGCKVLAGQLKEPYTGQVMNFQRGPQTSSEVHIDHVVALSDAWQKGAQQLSPERREAFANDHRNLLAVQGKANTQKGDGDAATWLPKNKGFRCQYVAIQVNVKHAYQLWVTAAEKEAINRVLDGCGPGSINLAGDGTGTGPNAIDGLLRPGAAQLPPPQPAQPAPPKPRPSPAQPAPAPLAPAPVAPAQSGGAVYYKNCAAARAAGAAPIYAGQPGYRPGLDGDRDGVACE</sequence>
<dbReference type="InterPro" id="IPR011089">
    <property type="entry name" value="GmrSD_C"/>
</dbReference>
<evidence type="ECO:0000259" key="2">
    <source>
        <dbReference type="SMART" id="SM00894"/>
    </source>
</evidence>
<evidence type="ECO:0000256" key="1">
    <source>
        <dbReference type="SAM" id="MobiDB-lite"/>
    </source>
</evidence>
<feature type="region of interest" description="Disordered" evidence="1">
    <location>
        <begin position="280"/>
        <end position="331"/>
    </location>
</feature>
<feature type="domain" description="Excalibur calcium-binding" evidence="2">
    <location>
        <begin position="342"/>
        <end position="378"/>
    </location>
</feature>
<gene>
    <name evidence="3" type="ORF">DI609_08075</name>
</gene>
<dbReference type="Pfam" id="PF05901">
    <property type="entry name" value="Excalibur"/>
    <property type="match status" value="1"/>
</dbReference>
<comment type="caution">
    <text evidence="3">The sequence shown here is derived from an EMBL/GenBank/DDBJ whole genome shotgun (WGS) entry which is preliminary data.</text>
</comment>
<dbReference type="Pfam" id="PF07510">
    <property type="entry name" value="GmrSD_C"/>
    <property type="match status" value="1"/>
</dbReference>
<dbReference type="PANTHER" id="PTHR24094:SF15">
    <property type="entry name" value="AMP-DEPENDENT SYNTHETASE_LIGASE DOMAIN-CONTAINING PROTEIN-RELATED"/>
    <property type="match status" value="1"/>
</dbReference>
<feature type="compositionally biased region" description="Basic and acidic residues" evidence="1">
    <location>
        <begin position="368"/>
        <end position="378"/>
    </location>
</feature>
<dbReference type="SMART" id="SM00894">
    <property type="entry name" value="Excalibur"/>
    <property type="match status" value="1"/>
</dbReference>
<protein>
    <submittedName>
        <fullName evidence="3">Calcium-binding protein</fullName>
    </submittedName>
</protein>
<feature type="region of interest" description="Disordered" evidence="1">
    <location>
        <begin position="357"/>
        <end position="378"/>
    </location>
</feature>
<feature type="compositionally biased region" description="Pro residues" evidence="1">
    <location>
        <begin position="302"/>
        <end position="331"/>
    </location>
</feature>
<feature type="region of interest" description="Disordered" evidence="1">
    <location>
        <begin position="43"/>
        <end position="93"/>
    </location>
</feature>
<feature type="compositionally biased region" description="Low complexity" evidence="1">
    <location>
        <begin position="60"/>
        <end position="80"/>
    </location>
</feature>
<feature type="compositionally biased region" description="Polar residues" evidence="1">
    <location>
        <begin position="48"/>
        <end position="58"/>
    </location>
</feature>
<dbReference type="Proteomes" id="UP000249451">
    <property type="component" value="Unassembled WGS sequence"/>
</dbReference>
<proteinExistence type="predicted"/>
<evidence type="ECO:0000313" key="3">
    <source>
        <dbReference type="EMBL" id="PZO99551.1"/>
    </source>
</evidence>
<name>A0A2W5CXD1_9CORY</name>
<organism evidence="3 4">
    <name type="scientific">Corynebacterium urealyticum</name>
    <dbReference type="NCBI Taxonomy" id="43771"/>
    <lineage>
        <taxon>Bacteria</taxon>
        <taxon>Bacillati</taxon>
        <taxon>Actinomycetota</taxon>
        <taxon>Actinomycetes</taxon>
        <taxon>Mycobacteriales</taxon>
        <taxon>Corynebacteriaceae</taxon>
        <taxon>Corynebacterium</taxon>
    </lineage>
</organism>
<dbReference type="EMBL" id="QFNY01000190">
    <property type="protein sequence ID" value="PZO99551.1"/>
    <property type="molecule type" value="Genomic_DNA"/>
</dbReference>
<accession>A0A2W5CXD1</accession>
<dbReference type="InterPro" id="IPR008613">
    <property type="entry name" value="Excalibur_Ca-bd_domain"/>
</dbReference>
<reference evidence="3 4" key="1">
    <citation type="submission" date="2017-11" db="EMBL/GenBank/DDBJ databases">
        <title>Infants hospitalized years apart are colonized by the same room-sourced microbial strains.</title>
        <authorList>
            <person name="Brooks B."/>
            <person name="Olm M.R."/>
            <person name="Firek B.A."/>
            <person name="Baker R."/>
            <person name="Thomas B.C."/>
            <person name="Morowitz M.J."/>
            <person name="Banfield J.F."/>
        </authorList>
    </citation>
    <scope>NUCLEOTIDE SEQUENCE [LARGE SCALE GENOMIC DNA]</scope>
    <source>
        <strain evidence="3">S2_012_000_R3_87</strain>
    </source>
</reference>
<feature type="compositionally biased region" description="Basic and acidic residues" evidence="1">
    <location>
        <begin position="81"/>
        <end position="93"/>
    </location>
</feature>
<evidence type="ECO:0000313" key="4">
    <source>
        <dbReference type="Proteomes" id="UP000249451"/>
    </source>
</evidence>
<dbReference type="AlphaFoldDB" id="A0A2W5CXD1"/>